<name>A0A4R3LS77_9HYPH</name>
<comment type="caution">
    <text evidence="3">The sequence shown here is derived from an EMBL/GenBank/DDBJ whole genome shotgun (WGS) entry which is preliminary data.</text>
</comment>
<feature type="transmembrane region" description="Helical" evidence="1">
    <location>
        <begin position="59"/>
        <end position="78"/>
    </location>
</feature>
<dbReference type="Pfam" id="PF04982">
    <property type="entry name" value="TM_HPP"/>
    <property type="match status" value="1"/>
</dbReference>
<dbReference type="InterPro" id="IPR058581">
    <property type="entry name" value="TM_HPP"/>
</dbReference>
<dbReference type="InterPro" id="IPR007065">
    <property type="entry name" value="HPP"/>
</dbReference>
<dbReference type="Proteomes" id="UP000294664">
    <property type="component" value="Unassembled WGS sequence"/>
</dbReference>
<sequence>MARRDLFLWVWRGLGAALAVGALELAADFGETPLSLIPFVTSIALVLGMPEAEPAQPRALIGGHLVSCLVGFAILWLVGPSQPAAALGVGLALVAMRLTGTMHPPAGINPLLIVLEHLSPVFILAPVAIGAVLLAAFAFAWHRCVSDTPWPKRWL</sequence>
<evidence type="ECO:0000259" key="2">
    <source>
        <dbReference type="Pfam" id="PF04982"/>
    </source>
</evidence>
<evidence type="ECO:0000313" key="3">
    <source>
        <dbReference type="EMBL" id="TCT03310.1"/>
    </source>
</evidence>
<feature type="transmembrane region" description="Helical" evidence="1">
    <location>
        <begin position="84"/>
        <end position="100"/>
    </location>
</feature>
<gene>
    <name evidence="3" type="ORF">EDC64_110175</name>
</gene>
<dbReference type="AlphaFoldDB" id="A0A4R3LS77"/>
<keyword evidence="1" id="KW-0812">Transmembrane</keyword>
<protein>
    <submittedName>
        <fullName evidence="3">HPP family protein</fullName>
    </submittedName>
</protein>
<evidence type="ECO:0000256" key="1">
    <source>
        <dbReference type="SAM" id="Phobius"/>
    </source>
</evidence>
<dbReference type="PANTHER" id="PTHR33741">
    <property type="entry name" value="TRANSMEMBRANE PROTEIN DDB_G0269096-RELATED"/>
    <property type="match status" value="1"/>
</dbReference>
<proteinExistence type="predicted"/>
<dbReference type="RefSeq" id="WP_132033161.1">
    <property type="nucleotide sequence ID" value="NZ_SMAI01000010.1"/>
</dbReference>
<keyword evidence="1" id="KW-1133">Transmembrane helix</keyword>
<feature type="domain" description="HPP transmembrane region" evidence="2">
    <location>
        <begin position="4"/>
        <end position="150"/>
    </location>
</feature>
<dbReference type="EMBL" id="SMAI01000010">
    <property type="protein sequence ID" value="TCT03310.1"/>
    <property type="molecule type" value="Genomic_DNA"/>
</dbReference>
<feature type="transmembrane region" description="Helical" evidence="1">
    <location>
        <begin position="121"/>
        <end position="141"/>
    </location>
</feature>
<dbReference type="PANTHER" id="PTHR33741:SF5">
    <property type="entry name" value="TRANSMEMBRANE PROTEIN DDB_G0269096-RELATED"/>
    <property type="match status" value="1"/>
</dbReference>
<reference evidence="3 4" key="1">
    <citation type="submission" date="2019-03" db="EMBL/GenBank/DDBJ databases">
        <title>Genomic Encyclopedia of Type Strains, Phase IV (KMG-IV): sequencing the most valuable type-strain genomes for metagenomic binning, comparative biology and taxonomic classification.</title>
        <authorList>
            <person name="Goeker M."/>
        </authorList>
    </citation>
    <scope>NUCLEOTIDE SEQUENCE [LARGE SCALE GENOMIC DNA]</scope>
    <source>
        <strain evidence="3 4">DSM 9035</strain>
    </source>
</reference>
<organism evidence="3 4">
    <name type="scientific">Aquabacter spiritensis</name>
    <dbReference type="NCBI Taxonomy" id="933073"/>
    <lineage>
        <taxon>Bacteria</taxon>
        <taxon>Pseudomonadati</taxon>
        <taxon>Pseudomonadota</taxon>
        <taxon>Alphaproteobacteria</taxon>
        <taxon>Hyphomicrobiales</taxon>
        <taxon>Xanthobacteraceae</taxon>
        <taxon>Aquabacter</taxon>
    </lineage>
</organism>
<evidence type="ECO:0000313" key="4">
    <source>
        <dbReference type="Proteomes" id="UP000294664"/>
    </source>
</evidence>
<keyword evidence="1" id="KW-0472">Membrane</keyword>
<keyword evidence="4" id="KW-1185">Reference proteome</keyword>
<dbReference type="OrthoDB" id="9811720at2"/>
<accession>A0A4R3LS77</accession>